<evidence type="ECO:0000313" key="3">
    <source>
        <dbReference type="Proteomes" id="UP000298337"/>
    </source>
</evidence>
<gene>
    <name evidence="2" type="ORF">EU556_00650</name>
</gene>
<proteinExistence type="predicted"/>
<protein>
    <submittedName>
        <fullName evidence="2">Uncharacterized protein</fullName>
    </submittedName>
</protein>
<organism evidence="2 3">
    <name type="scientific">Hymenobacter fodinae</name>
    <dbReference type="NCBI Taxonomy" id="2510796"/>
    <lineage>
        <taxon>Bacteria</taxon>
        <taxon>Pseudomonadati</taxon>
        <taxon>Bacteroidota</taxon>
        <taxon>Cytophagia</taxon>
        <taxon>Cytophagales</taxon>
        <taxon>Hymenobacteraceae</taxon>
        <taxon>Hymenobacter</taxon>
    </lineage>
</organism>
<dbReference type="AlphaFoldDB" id="A0A4Z0P9Q1"/>
<dbReference type="RefSeq" id="WP_135429988.1">
    <property type="nucleotide sequence ID" value="NZ_SRLA01000001.1"/>
</dbReference>
<reference evidence="2 3" key="1">
    <citation type="submission" date="2019-04" db="EMBL/GenBank/DDBJ databases">
        <authorList>
            <person name="Feng G."/>
            <person name="Zhang J."/>
            <person name="Zhu H."/>
        </authorList>
    </citation>
    <scope>NUCLEOTIDE SEQUENCE [LARGE SCALE GENOMIC DNA]</scope>
    <source>
        <strain evidence="2 3">92R-1</strain>
    </source>
</reference>
<keyword evidence="3" id="KW-1185">Reference proteome</keyword>
<dbReference type="EMBL" id="SRLA01000001">
    <property type="protein sequence ID" value="TGE09375.1"/>
    <property type="molecule type" value="Genomic_DNA"/>
</dbReference>
<feature type="region of interest" description="Disordered" evidence="1">
    <location>
        <begin position="41"/>
        <end position="60"/>
    </location>
</feature>
<comment type="caution">
    <text evidence="2">The sequence shown here is derived from an EMBL/GenBank/DDBJ whole genome shotgun (WGS) entry which is preliminary data.</text>
</comment>
<dbReference type="Proteomes" id="UP000298337">
    <property type="component" value="Unassembled WGS sequence"/>
</dbReference>
<sequence>MRSSFFALGIAGLILTACEQRQPTERTAAPSPLADTTLTVALPTAQPTPPDTTDASRTSLGYQAGRDTTFYLGKQRYRLLLRAETDSTKPLVAVTDGSVGEAFAEDTSTFATTRRVRGYEGGPVITLLDSAGRRVFQRRLRKADFYGAASRDIVTVSKPERPKFIGGYAPGKTLAFTLDIGIPYSDVWQKCVLMLGLDGRVRHIASSYDSNWDGPDCEPRLLPDGTLLTCRALLQPDGKLVSLQKPKSQIVAAFPLTDSTLFTVHRYGEYQQQTTNEEKAAASQQESADFQDAKWIVDKRLRNAPNAFVLSTKGQLLKQFRYDGYGGTMFYQVPRRYVWQTHSYYLLDEKRGLTQLDKHNPAVLTELPFRQMQRFRRPQRPAEIRFTLSPEASSYSYAFYVNPTQPTKLRYERIQRPAGM</sequence>
<dbReference type="OrthoDB" id="868869at2"/>
<accession>A0A4Z0P9Q1</accession>
<name>A0A4Z0P9Q1_9BACT</name>
<dbReference type="PROSITE" id="PS51257">
    <property type="entry name" value="PROKAR_LIPOPROTEIN"/>
    <property type="match status" value="1"/>
</dbReference>
<evidence type="ECO:0000313" key="2">
    <source>
        <dbReference type="EMBL" id="TGE09375.1"/>
    </source>
</evidence>
<evidence type="ECO:0000256" key="1">
    <source>
        <dbReference type="SAM" id="MobiDB-lite"/>
    </source>
</evidence>